<gene>
    <name evidence="1" type="ORF">NQ176_g2548</name>
</gene>
<organism evidence="1 2">
    <name type="scientific">Zarea fungicola</name>
    <dbReference type="NCBI Taxonomy" id="93591"/>
    <lineage>
        <taxon>Eukaryota</taxon>
        <taxon>Fungi</taxon>
        <taxon>Dikarya</taxon>
        <taxon>Ascomycota</taxon>
        <taxon>Pezizomycotina</taxon>
        <taxon>Sordariomycetes</taxon>
        <taxon>Hypocreomycetidae</taxon>
        <taxon>Hypocreales</taxon>
        <taxon>Cordycipitaceae</taxon>
        <taxon>Zarea</taxon>
    </lineage>
</organism>
<protein>
    <submittedName>
        <fullName evidence="1">Uncharacterized protein</fullName>
    </submittedName>
</protein>
<evidence type="ECO:0000313" key="1">
    <source>
        <dbReference type="EMBL" id="KAJ2980594.1"/>
    </source>
</evidence>
<comment type="caution">
    <text evidence="1">The sequence shown here is derived from an EMBL/GenBank/DDBJ whole genome shotgun (WGS) entry which is preliminary data.</text>
</comment>
<dbReference type="EMBL" id="JANJQO010000187">
    <property type="protein sequence ID" value="KAJ2980594.1"/>
    <property type="molecule type" value="Genomic_DNA"/>
</dbReference>
<name>A0ACC1NNE7_9HYPO</name>
<sequence length="217" mass="24049">MTCHRPVIPSIQYIPSRILTYPLLLCLFKKRLQQLHDRNPPQRLVGSDEGAASALLQQGLLQVSLPFDLEHTFAAAFVLTMLQVIHADAVTESQYEAQANMILDDMAYRGSTPAKFRRSEPDNLKTSIKLWETCSNMAQGTRSHAGGAGGEQPKSAVDSQPENSAYLEPPNIYGLSPDQLRLAADMADVSNMSMGLEADWMDAWLWDGDPSFQNQRA</sequence>
<evidence type="ECO:0000313" key="2">
    <source>
        <dbReference type="Proteomes" id="UP001143910"/>
    </source>
</evidence>
<keyword evidence="2" id="KW-1185">Reference proteome</keyword>
<proteinExistence type="predicted"/>
<reference evidence="1" key="1">
    <citation type="submission" date="2022-08" db="EMBL/GenBank/DDBJ databases">
        <title>Genome Sequence of Lecanicillium fungicola.</title>
        <authorList>
            <person name="Buettner E."/>
        </authorList>
    </citation>
    <scope>NUCLEOTIDE SEQUENCE</scope>
    <source>
        <strain evidence="1">Babe33</strain>
    </source>
</reference>
<accession>A0ACC1NNE7</accession>
<dbReference type="Proteomes" id="UP001143910">
    <property type="component" value="Unassembled WGS sequence"/>
</dbReference>